<reference evidence="10 11" key="1">
    <citation type="journal article" date="2015" name="Nature">
        <title>rRNA introns, odd ribosomes, and small enigmatic genomes across a large radiation of phyla.</title>
        <authorList>
            <person name="Brown C.T."/>
            <person name="Hug L.A."/>
            <person name="Thomas B.C."/>
            <person name="Sharon I."/>
            <person name="Castelle C.J."/>
            <person name="Singh A."/>
            <person name="Wilkins M.J."/>
            <person name="Williams K.H."/>
            <person name="Banfield J.F."/>
        </authorList>
    </citation>
    <scope>NUCLEOTIDE SEQUENCE [LARGE SCALE GENOMIC DNA]</scope>
</reference>
<dbReference type="InterPro" id="IPR011545">
    <property type="entry name" value="DEAD/DEAH_box_helicase_dom"/>
</dbReference>
<feature type="short sequence motif" description="Q motif" evidence="6">
    <location>
        <begin position="52"/>
        <end position="80"/>
    </location>
</feature>
<dbReference type="PATRIC" id="fig|1618482.3.peg.1200"/>
<evidence type="ECO:0000259" key="9">
    <source>
        <dbReference type="PROSITE" id="PS51195"/>
    </source>
</evidence>
<dbReference type="GO" id="GO:0005829">
    <property type="term" value="C:cytosol"/>
    <property type="evidence" value="ECO:0007669"/>
    <property type="project" value="TreeGrafter"/>
</dbReference>
<evidence type="ECO:0000256" key="4">
    <source>
        <dbReference type="ARBA" id="ARBA00022840"/>
    </source>
</evidence>
<dbReference type="Pfam" id="PF00270">
    <property type="entry name" value="DEAD"/>
    <property type="match status" value="1"/>
</dbReference>
<keyword evidence="3 10" id="KW-0347">Helicase</keyword>
<dbReference type="GO" id="GO:0016787">
    <property type="term" value="F:hydrolase activity"/>
    <property type="evidence" value="ECO:0007669"/>
    <property type="project" value="UniProtKB-KW"/>
</dbReference>
<evidence type="ECO:0000256" key="6">
    <source>
        <dbReference type="PROSITE-ProRule" id="PRU00552"/>
    </source>
</evidence>
<organism evidence="10 11">
    <name type="scientific">Candidatus Roizmanbacteria bacterium GW2011_GWB1_40_7</name>
    <dbReference type="NCBI Taxonomy" id="1618482"/>
    <lineage>
        <taxon>Bacteria</taxon>
        <taxon>Candidatus Roizmaniibacteriota</taxon>
    </lineage>
</organism>
<comment type="caution">
    <text evidence="10">The sequence shown here is derived from an EMBL/GenBank/DDBJ whole genome shotgun (WGS) entry which is preliminary data.</text>
</comment>
<keyword evidence="2" id="KW-0378">Hydrolase</keyword>
<gene>
    <name evidence="10" type="ORF">UU14_C0049G0004</name>
</gene>
<dbReference type="SMART" id="SM00487">
    <property type="entry name" value="DEXDc"/>
    <property type="match status" value="1"/>
</dbReference>
<evidence type="ECO:0000256" key="1">
    <source>
        <dbReference type="ARBA" id="ARBA00022741"/>
    </source>
</evidence>
<dbReference type="Proteomes" id="UP000034664">
    <property type="component" value="Unassembled WGS sequence"/>
</dbReference>
<feature type="domain" description="Helicase ATP-binding" evidence="7">
    <location>
        <begin position="83"/>
        <end position="252"/>
    </location>
</feature>
<dbReference type="InterPro" id="IPR044742">
    <property type="entry name" value="DEAD/DEAH_RhlB"/>
</dbReference>
<dbReference type="CDD" id="cd18787">
    <property type="entry name" value="SF2_C_DEAD"/>
    <property type="match status" value="1"/>
</dbReference>
<dbReference type="GO" id="GO:0003676">
    <property type="term" value="F:nucleic acid binding"/>
    <property type="evidence" value="ECO:0007669"/>
    <property type="project" value="InterPro"/>
</dbReference>
<dbReference type="SMART" id="SM00490">
    <property type="entry name" value="HELICc"/>
    <property type="match status" value="1"/>
</dbReference>
<dbReference type="InterPro" id="IPR050079">
    <property type="entry name" value="DEAD_box_RNA_helicase"/>
</dbReference>
<dbReference type="AlphaFoldDB" id="A0A0G0VED4"/>
<dbReference type="GO" id="GO:0005524">
    <property type="term" value="F:ATP binding"/>
    <property type="evidence" value="ECO:0007669"/>
    <property type="project" value="UniProtKB-KW"/>
</dbReference>
<evidence type="ECO:0000256" key="2">
    <source>
        <dbReference type="ARBA" id="ARBA00022801"/>
    </source>
</evidence>
<name>A0A0G0VED4_9BACT</name>
<dbReference type="PROSITE" id="PS51192">
    <property type="entry name" value="HELICASE_ATP_BIND_1"/>
    <property type="match status" value="1"/>
</dbReference>
<dbReference type="Gene3D" id="3.40.50.300">
    <property type="entry name" value="P-loop containing nucleotide triphosphate hydrolases"/>
    <property type="match status" value="2"/>
</dbReference>
<dbReference type="PANTHER" id="PTHR47959:SF13">
    <property type="entry name" value="ATP-DEPENDENT RNA HELICASE RHLE"/>
    <property type="match status" value="1"/>
</dbReference>
<dbReference type="EMBL" id="LBZM01000049">
    <property type="protein sequence ID" value="KKR70425.1"/>
    <property type="molecule type" value="Genomic_DNA"/>
</dbReference>
<comment type="similarity">
    <text evidence="5">Belongs to the DEAD box helicase family.</text>
</comment>
<keyword evidence="1" id="KW-0547">Nucleotide-binding</keyword>
<dbReference type="InterPro" id="IPR001650">
    <property type="entry name" value="Helicase_C-like"/>
</dbReference>
<dbReference type="PROSITE" id="PS51194">
    <property type="entry name" value="HELICASE_CTER"/>
    <property type="match status" value="1"/>
</dbReference>
<dbReference type="InterPro" id="IPR027417">
    <property type="entry name" value="P-loop_NTPase"/>
</dbReference>
<evidence type="ECO:0000259" key="8">
    <source>
        <dbReference type="PROSITE" id="PS51194"/>
    </source>
</evidence>
<keyword evidence="4" id="KW-0067">ATP-binding</keyword>
<evidence type="ECO:0000313" key="10">
    <source>
        <dbReference type="EMBL" id="KKR70425.1"/>
    </source>
</evidence>
<dbReference type="PANTHER" id="PTHR47959">
    <property type="entry name" value="ATP-DEPENDENT RNA HELICASE RHLE-RELATED"/>
    <property type="match status" value="1"/>
</dbReference>
<dbReference type="Pfam" id="PF00271">
    <property type="entry name" value="Helicase_C"/>
    <property type="match status" value="1"/>
</dbReference>
<dbReference type="SUPFAM" id="SSF52540">
    <property type="entry name" value="P-loop containing nucleoside triphosphate hydrolases"/>
    <property type="match status" value="1"/>
</dbReference>
<evidence type="ECO:0000313" key="11">
    <source>
        <dbReference type="Proteomes" id="UP000034664"/>
    </source>
</evidence>
<feature type="domain" description="Helicase C-terminal" evidence="8">
    <location>
        <begin position="276"/>
        <end position="394"/>
    </location>
</feature>
<dbReference type="PROSITE" id="PS51195">
    <property type="entry name" value="Q_MOTIF"/>
    <property type="match status" value="1"/>
</dbReference>
<evidence type="ECO:0000256" key="3">
    <source>
        <dbReference type="ARBA" id="ARBA00022806"/>
    </source>
</evidence>
<sequence>MYKNTRSYGFRGRRNRPGPGFRANLSGKYINPARFINKPVEMSVANEYIPKFSFSDFNLNESLLQNIIKKGYKNPTPIQDQAISPIMNGRDVIGIANTGTGKTAAFLVPLINTMHADRQMKTLIVAPTRELALQIRDEFLSFTEGSNLSPVLIIGGTNIQRQVGRLRRDYNIVIATPGRLLDLVKRNSINLSRFTKIVLDEVDRMLDIGFIHDVKRIISYLPKNRQSLFFSATVGNREEEIIKSFVSNPIKFELTRRETAETVEQDVVRVQPPLSKLDTLHDILIKEEVKKVLIFGKTKWAVDKLSKRLVERGFKAGTIHGGKSQNHRQSTLDDFKENRITILTATDLASRGIDVDNITHVINYDLPQSWEDYIHRIGRTGRANKQGKALTFLE</sequence>
<feature type="domain" description="DEAD-box RNA helicase Q" evidence="9">
    <location>
        <begin position="52"/>
        <end position="80"/>
    </location>
</feature>
<evidence type="ECO:0000256" key="5">
    <source>
        <dbReference type="ARBA" id="ARBA00038437"/>
    </source>
</evidence>
<dbReference type="InterPro" id="IPR014014">
    <property type="entry name" value="RNA_helicase_DEAD_Q_motif"/>
</dbReference>
<dbReference type="CDD" id="cd00268">
    <property type="entry name" value="DEADc"/>
    <property type="match status" value="1"/>
</dbReference>
<dbReference type="InterPro" id="IPR014001">
    <property type="entry name" value="Helicase_ATP-bd"/>
</dbReference>
<proteinExistence type="inferred from homology"/>
<accession>A0A0G0VED4</accession>
<evidence type="ECO:0000259" key="7">
    <source>
        <dbReference type="PROSITE" id="PS51192"/>
    </source>
</evidence>
<protein>
    <submittedName>
        <fullName evidence="10">DEAD/DEAH RNA helicase</fullName>
    </submittedName>
</protein>
<dbReference type="GO" id="GO:0003724">
    <property type="term" value="F:RNA helicase activity"/>
    <property type="evidence" value="ECO:0007669"/>
    <property type="project" value="InterPro"/>
</dbReference>